<dbReference type="PANTHER" id="PTHR43685">
    <property type="entry name" value="GLYCOSYLTRANSFERASE"/>
    <property type="match status" value="1"/>
</dbReference>
<dbReference type="PANTHER" id="PTHR43685:SF2">
    <property type="entry name" value="GLYCOSYLTRANSFERASE 2-LIKE DOMAIN-CONTAINING PROTEIN"/>
    <property type="match status" value="1"/>
</dbReference>
<accession>A0A2M7V912</accession>
<reference evidence="3" key="1">
    <citation type="submission" date="2017-09" db="EMBL/GenBank/DDBJ databases">
        <title>Depth-based differentiation of microbial function through sediment-hosted aquifers and enrichment of novel symbionts in the deep terrestrial subsurface.</title>
        <authorList>
            <person name="Probst A.J."/>
            <person name="Ladd B."/>
            <person name="Jarett J.K."/>
            <person name="Geller-Mcgrath D.E."/>
            <person name="Sieber C.M.K."/>
            <person name="Emerson J.B."/>
            <person name="Anantharaman K."/>
            <person name="Thomas B.C."/>
            <person name="Malmstrom R."/>
            <person name="Stieglmeier M."/>
            <person name="Klingl A."/>
            <person name="Woyke T."/>
            <person name="Ryan C.M."/>
            <person name="Banfield J.F."/>
        </authorList>
    </citation>
    <scope>NUCLEOTIDE SEQUENCE [LARGE SCALE GENOMIC DNA]</scope>
</reference>
<comment type="caution">
    <text evidence="2">The sequence shown here is derived from an EMBL/GenBank/DDBJ whole genome shotgun (WGS) entry which is preliminary data.</text>
</comment>
<dbReference type="Pfam" id="PF00535">
    <property type="entry name" value="Glycos_transf_2"/>
    <property type="match status" value="1"/>
</dbReference>
<protein>
    <recommendedName>
        <fullName evidence="1">Glycosyltransferase 2-like domain-containing protein</fullName>
    </recommendedName>
</protein>
<dbReference type="InterPro" id="IPR029044">
    <property type="entry name" value="Nucleotide-diphossugar_trans"/>
</dbReference>
<feature type="domain" description="Glycosyltransferase 2-like" evidence="1">
    <location>
        <begin position="6"/>
        <end position="150"/>
    </location>
</feature>
<evidence type="ECO:0000313" key="3">
    <source>
        <dbReference type="Proteomes" id="UP000228568"/>
    </source>
</evidence>
<dbReference type="AlphaFoldDB" id="A0A2M7V912"/>
<sequence length="238" mass="28058">MDQLVSIIIPVYNQSQKLLRAVLDSIEKQIYDNLEVVVVDDGSEPAFNFQTSDFRFPIEVLRQENMGAPVARNKGFELSKGEYVIFWDADIVGNPEMIEKMYSALEKNKEASYSYCNFQFSIFNFQNKKMSSRLFDESELKKNNFIHTTSLIRKDVFPRFDENLRRFQDWDLWLTMLEQGKKGVWIDEYLFSIVKSGRISSWLPRIAYQKPLRWLPGVAGKVRKYEEGREVVLRKHDL</sequence>
<dbReference type="SUPFAM" id="SSF53448">
    <property type="entry name" value="Nucleotide-diphospho-sugar transferases"/>
    <property type="match status" value="1"/>
</dbReference>
<evidence type="ECO:0000259" key="1">
    <source>
        <dbReference type="Pfam" id="PF00535"/>
    </source>
</evidence>
<dbReference type="Gene3D" id="3.90.550.10">
    <property type="entry name" value="Spore Coat Polysaccharide Biosynthesis Protein SpsA, Chain A"/>
    <property type="match status" value="1"/>
</dbReference>
<dbReference type="CDD" id="cd00761">
    <property type="entry name" value="Glyco_tranf_GTA_type"/>
    <property type="match status" value="1"/>
</dbReference>
<evidence type="ECO:0000313" key="2">
    <source>
        <dbReference type="EMBL" id="PIZ95286.1"/>
    </source>
</evidence>
<organism evidence="2 3">
    <name type="scientific">Candidatus Magasanikbacteria bacterium CG_4_10_14_0_2_um_filter_37_12</name>
    <dbReference type="NCBI Taxonomy" id="1974637"/>
    <lineage>
        <taxon>Bacteria</taxon>
        <taxon>Candidatus Magasanikiibacteriota</taxon>
    </lineage>
</organism>
<dbReference type="InterPro" id="IPR050834">
    <property type="entry name" value="Glycosyltransf_2"/>
</dbReference>
<name>A0A2M7V912_9BACT</name>
<gene>
    <name evidence="2" type="ORF">COX81_01135</name>
</gene>
<dbReference type="EMBL" id="PFPK01000016">
    <property type="protein sequence ID" value="PIZ95286.1"/>
    <property type="molecule type" value="Genomic_DNA"/>
</dbReference>
<proteinExistence type="predicted"/>
<dbReference type="Proteomes" id="UP000228568">
    <property type="component" value="Unassembled WGS sequence"/>
</dbReference>
<dbReference type="InterPro" id="IPR001173">
    <property type="entry name" value="Glyco_trans_2-like"/>
</dbReference>